<dbReference type="Proteomes" id="UP000029558">
    <property type="component" value="Chromosome"/>
</dbReference>
<gene>
    <name evidence="5" type="ORF">KU39_2486</name>
</gene>
<dbReference type="PANTHER" id="PTHR43776">
    <property type="entry name" value="TRANSPORT ATP-BINDING PROTEIN"/>
    <property type="match status" value="1"/>
</dbReference>
<dbReference type="InterPro" id="IPR013563">
    <property type="entry name" value="Oligopep_ABC_C"/>
</dbReference>
<name>A0A1L6TE45_PISSA</name>
<evidence type="ECO:0000313" key="6">
    <source>
        <dbReference type="Proteomes" id="UP000029558"/>
    </source>
</evidence>
<evidence type="ECO:0000313" key="5">
    <source>
        <dbReference type="EMBL" id="ALB23662.1"/>
    </source>
</evidence>
<dbReference type="PANTHER" id="PTHR43776:SF7">
    <property type="entry name" value="D,D-DIPEPTIDE TRANSPORT ATP-BINDING PROTEIN DDPF-RELATED"/>
    <property type="match status" value="1"/>
</dbReference>
<sequence>MNVLLEVDNVSFSYSHQHKNFFKKIKPASQLAVANVTFKLNQGESLGVVGESGSGKSTLARLLVKLMQPDQGQIRYREKNIFSKAYHRQEYAKCVQLIFQDPLSSLNPRRTVLQTIIEVLAYYYRPGGMLNNKQSIQVKASELMAEVGLTPEVFSYYPHELSGGQRQRLALARALAVSPELLVADEVVSALDVSVQAQIIQLMQLLLKERGLSLIFISHDLAVIQQLTTHVLVMFQGQIVESLPAQALDQAKHPYTQSLIKAIPVLDPSKRHQYTMNLDVVSPASQQGCAYLARCQQAQAKCQSEPPVLTHRGGKKQQIACWYAD</sequence>
<dbReference type="PROSITE" id="PS50893">
    <property type="entry name" value="ABC_TRANSPORTER_2"/>
    <property type="match status" value="1"/>
</dbReference>
<organism evidence="5 6">
    <name type="scientific">Piscirickettsia salmonis</name>
    <dbReference type="NCBI Taxonomy" id="1238"/>
    <lineage>
        <taxon>Bacteria</taxon>
        <taxon>Pseudomonadati</taxon>
        <taxon>Pseudomonadota</taxon>
        <taxon>Gammaproteobacteria</taxon>
        <taxon>Thiotrichales</taxon>
        <taxon>Piscirickettsiaceae</taxon>
        <taxon>Piscirickettsia</taxon>
    </lineage>
</organism>
<dbReference type="CDD" id="cd03257">
    <property type="entry name" value="ABC_NikE_OppD_transporters"/>
    <property type="match status" value="1"/>
</dbReference>
<comment type="similarity">
    <text evidence="1">Belongs to the ABC transporter superfamily.</text>
</comment>
<dbReference type="RefSeq" id="WP_017376632.1">
    <property type="nucleotide sequence ID" value="NZ_CP012508.1"/>
</dbReference>
<dbReference type="EMBL" id="CP012508">
    <property type="protein sequence ID" value="ALB23662.1"/>
    <property type="molecule type" value="Genomic_DNA"/>
</dbReference>
<dbReference type="GO" id="GO:0015833">
    <property type="term" value="P:peptide transport"/>
    <property type="evidence" value="ECO:0007669"/>
    <property type="project" value="InterPro"/>
</dbReference>
<evidence type="ECO:0000256" key="4">
    <source>
        <dbReference type="ARBA" id="ARBA00022840"/>
    </source>
</evidence>
<dbReference type="InterPro" id="IPR017871">
    <property type="entry name" value="ABC_transporter-like_CS"/>
</dbReference>
<dbReference type="AlphaFoldDB" id="A0A1L6TE45"/>
<proteinExistence type="inferred from homology"/>
<dbReference type="GO" id="GO:0016887">
    <property type="term" value="F:ATP hydrolysis activity"/>
    <property type="evidence" value="ECO:0007669"/>
    <property type="project" value="InterPro"/>
</dbReference>
<dbReference type="SMART" id="SM00382">
    <property type="entry name" value="AAA"/>
    <property type="match status" value="1"/>
</dbReference>
<dbReference type="Gene3D" id="3.40.50.300">
    <property type="entry name" value="P-loop containing nucleotide triphosphate hydrolases"/>
    <property type="match status" value="1"/>
</dbReference>
<dbReference type="InterPro" id="IPR003593">
    <property type="entry name" value="AAA+_ATPase"/>
</dbReference>
<dbReference type="SUPFAM" id="SSF52540">
    <property type="entry name" value="P-loop containing nucleoside triphosphate hydrolases"/>
    <property type="match status" value="1"/>
</dbReference>
<dbReference type="GO" id="GO:0005524">
    <property type="term" value="F:ATP binding"/>
    <property type="evidence" value="ECO:0007669"/>
    <property type="project" value="UniProtKB-KW"/>
</dbReference>
<dbReference type="GO" id="GO:0055085">
    <property type="term" value="P:transmembrane transport"/>
    <property type="evidence" value="ECO:0007669"/>
    <property type="project" value="UniProtKB-ARBA"/>
</dbReference>
<evidence type="ECO:0000256" key="1">
    <source>
        <dbReference type="ARBA" id="ARBA00005417"/>
    </source>
</evidence>
<keyword evidence="5" id="KW-0378">Hydrolase</keyword>
<dbReference type="EC" id="3.6.3.23" evidence="5"/>
<accession>A0A1L6TE45</accession>
<reference evidence="5 6" key="1">
    <citation type="journal article" date="2014" name="Genome Announc.">
        <title>Comparative Genome Analysis of Two Isolates of the Fish Pathogen Piscirickettsia salmonis from Different Hosts Reveals Major Differences in Virulence-Associated Secretion Systems.</title>
        <authorList>
            <person name="Bohle H."/>
            <person name="Henriquez P."/>
            <person name="Grothusen H."/>
            <person name="Navas E."/>
            <person name="Sandoval A."/>
            <person name="Bustamante F."/>
            <person name="Bustos P."/>
            <person name="Mancilla M."/>
        </authorList>
    </citation>
    <scope>NUCLEOTIDE SEQUENCE [LARGE SCALE GENOMIC DNA]</scope>
    <source>
        <strain evidence="6">B1-32597</strain>
    </source>
</reference>
<dbReference type="InterPro" id="IPR027417">
    <property type="entry name" value="P-loop_NTPase"/>
</dbReference>
<dbReference type="Pfam" id="PF08352">
    <property type="entry name" value="oligo_HPY"/>
    <property type="match status" value="1"/>
</dbReference>
<evidence type="ECO:0000256" key="2">
    <source>
        <dbReference type="ARBA" id="ARBA00022448"/>
    </source>
</evidence>
<dbReference type="InterPro" id="IPR050319">
    <property type="entry name" value="ABC_transp_ATP-bind"/>
</dbReference>
<protein>
    <submittedName>
        <fullName evidence="5">Peptide ABC transporter ATP-binding protein</fullName>
        <ecNumber evidence="5">3.6.3.23</ecNumber>
    </submittedName>
</protein>
<dbReference type="InterPro" id="IPR003439">
    <property type="entry name" value="ABC_transporter-like_ATP-bd"/>
</dbReference>
<evidence type="ECO:0000256" key="3">
    <source>
        <dbReference type="ARBA" id="ARBA00022741"/>
    </source>
</evidence>
<keyword evidence="2" id="KW-0813">Transport</keyword>
<dbReference type="Pfam" id="PF00005">
    <property type="entry name" value="ABC_tran"/>
    <property type="match status" value="1"/>
</dbReference>
<dbReference type="NCBIfam" id="TIGR01727">
    <property type="entry name" value="oligo_HPY"/>
    <property type="match status" value="1"/>
</dbReference>
<keyword evidence="3" id="KW-0547">Nucleotide-binding</keyword>
<keyword evidence="4 5" id="KW-0067">ATP-binding</keyword>
<dbReference type="PROSITE" id="PS00211">
    <property type="entry name" value="ABC_TRANSPORTER_1"/>
    <property type="match status" value="1"/>
</dbReference>